<dbReference type="Pfam" id="PF05050">
    <property type="entry name" value="Methyltransf_21"/>
    <property type="match status" value="1"/>
</dbReference>
<dbReference type="KEGG" id="tsy:THSYN_02160"/>
<sequence length="262" mass="29034">MNSGIQNSLLWIYARIRDTGILSTGPGRRLFEWSYLAYKSFEAGPVDRLATFIHPGTLVIDVGANIGFFTHRFARWVGDAGGRVLAIEPEEHNIRRLHELVRRRGFQNRVEVLHLAAAERDGTLFLAVNPDHPGDHHLAASGVPVRAAALDTLIGERGWPVVSLIKIDVQGAEHRVLLGAAEILRRGHPALFVEMDERRLKENGSCVGAVAAYLETFGYQPFRLGRSGAEPIRDLATEAEGWRQKGGYADVLFLTQFQPPCP</sequence>
<protein>
    <recommendedName>
        <fullName evidence="1">Methyltransferase FkbM domain-containing protein</fullName>
    </recommendedName>
</protein>
<dbReference type="Gene3D" id="3.40.50.150">
    <property type="entry name" value="Vaccinia Virus protein VP39"/>
    <property type="match status" value="1"/>
</dbReference>
<dbReference type="Proteomes" id="UP000232638">
    <property type="component" value="Chromosome"/>
</dbReference>
<dbReference type="EMBL" id="CP020370">
    <property type="protein sequence ID" value="AUB79878.1"/>
    <property type="molecule type" value="Genomic_DNA"/>
</dbReference>
<gene>
    <name evidence="2" type="ORF">THSYN_02160</name>
</gene>
<evidence type="ECO:0000313" key="2">
    <source>
        <dbReference type="EMBL" id="AUB79878.1"/>
    </source>
</evidence>
<evidence type="ECO:0000259" key="1">
    <source>
        <dbReference type="Pfam" id="PF05050"/>
    </source>
</evidence>
<dbReference type="AlphaFoldDB" id="A0A2K8U2R5"/>
<feature type="domain" description="Methyltransferase FkbM" evidence="1">
    <location>
        <begin position="61"/>
        <end position="220"/>
    </location>
</feature>
<dbReference type="SUPFAM" id="SSF53335">
    <property type="entry name" value="S-adenosyl-L-methionine-dependent methyltransferases"/>
    <property type="match status" value="1"/>
</dbReference>
<organism evidence="2 3">
    <name type="scientific">Candidatus Thiodictyon syntrophicum</name>
    <dbReference type="NCBI Taxonomy" id="1166950"/>
    <lineage>
        <taxon>Bacteria</taxon>
        <taxon>Pseudomonadati</taxon>
        <taxon>Pseudomonadota</taxon>
        <taxon>Gammaproteobacteria</taxon>
        <taxon>Chromatiales</taxon>
        <taxon>Chromatiaceae</taxon>
        <taxon>Thiodictyon</taxon>
    </lineage>
</organism>
<evidence type="ECO:0000313" key="3">
    <source>
        <dbReference type="Proteomes" id="UP000232638"/>
    </source>
</evidence>
<dbReference type="OrthoDB" id="9760689at2"/>
<reference evidence="2 3" key="1">
    <citation type="submission" date="2017-03" db="EMBL/GenBank/DDBJ databases">
        <title>Complete genome sequence of Candidatus 'Thiodictyon syntrophicum' sp. nov. strain Cad16T, a photolithoautotroph purple sulfur bacterium isolated from an alpine meromictic lake.</title>
        <authorList>
            <person name="Luedin S.M."/>
            <person name="Pothier J.F."/>
            <person name="Danza F."/>
            <person name="Storelli N."/>
            <person name="Wittwer M."/>
            <person name="Tonolla M."/>
        </authorList>
    </citation>
    <scope>NUCLEOTIDE SEQUENCE [LARGE SCALE GENOMIC DNA]</scope>
    <source>
        <strain evidence="2 3">Cad16T</strain>
    </source>
</reference>
<accession>A0A2K8U2R5</accession>
<keyword evidence="3" id="KW-1185">Reference proteome</keyword>
<dbReference type="RefSeq" id="WP_100917692.1">
    <property type="nucleotide sequence ID" value="NZ_CP020370.1"/>
</dbReference>
<dbReference type="InterPro" id="IPR052514">
    <property type="entry name" value="SAM-dependent_MTase"/>
</dbReference>
<dbReference type="InterPro" id="IPR006342">
    <property type="entry name" value="FkbM_mtfrase"/>
</dbReference>
<dbReference type="NCBIfam" id="TIGR01444">
    <property type="entry name" value="fkbM_fam"/>
    <property type="match status" value="1"/>
</dbReference>
<dbReference type="PANTHER" id="PTHR34203:SF15">
    <property type="entry name" value="SLL1173 PROTEIN"/>
    <property type="match status" value="1"/>
</dbReference>
<name>A0A2K8U2R5_9GAMM</name>
<proteinExistence type="predicted"/>
<dbReference type="PANTHER" id="PTHR34203">
    <property type="entry name" value="METHYLTRANSFERASE, FKBM FAMILY PROTEIN"/>
    <property type="match status" value="1"/>
</dbReference>
<dbReference type="InterPro" id="IPR029063">
    <property type="entry name" value="SAM-dependent_MTases_sf"/>
</dbReference>